<evidence type="ECO:0000313" key="7">
    <source>
        <dbReference type="Proteomes" id="UP001519289"/>
    </source>
</evidence>
<dbReference type="Gene3D" id="2.40.30.170">
    <property type="match status" value="1"/>
</dbReference>
<gene>
    <name evidence="6" type="ORF">J2Z79_000102</name>
</gene>
<feature type="coiled-coil region" evidence="4">
    <location>
        <begin position="270"/>
        <end position="327"/>
    </location>
</feature>
<dbReference type="NCBIfam" id="TIGR01730">
    <property type="entry name" value="RND_mfp"/>
    <property type="match status" value="1"/>
</dbReference>
<accession>A0ABS4JQJ4</accession>
<comment type="caution">
    <text evidence="6">The sequence shown here is derived from an EMBL/GenBank/DDBJ whole genome shotgun (WGS) entry which is preliminary data.</text>
</comment>
<evidence type="ECO:0000256" key="4">
    <source>
        <dbReference type="SAM" id="Coils"/>
    </source>
</evidence>
<dbReference type="InterPro" id="IPR058627">
    <property type="entry name" value="MdtA-like_C"/>
</dbReference>
<dbReference type="Gene3D" id="2.40.50.100">
    <property type="match status" value="1"/>
</dbReference>
<dbReference type="EMBL" id="JAGGLG010000001">
    <property type="protein sequence ID" value="MBP2016729.1"/>
    <property type="molecule type" value="Genomic_DNA"/>
</dbReference>
<sequence>MKRKIVVIVVILAVLGGGGWFGYKRFFGAPAAGMIEAMGPEGAPVVQVETVSRRMLVQEVFAPGTVEAGNLQEYKAALASPRVTLHVEVGQQVEEGQILAELDASELLEDVKAKERDLLQAERRLEELRRNLDSAPLQLERSVQEARRQLIEAQTQLAKARAGGGSGESSSVTALREQIAQLRNQAAQAQQAVNEARAALSAAEAAYMAKPGDPEAERAYRAAEEAYRRAVSKNDETARETATKLAEAQAELDALLSGGDFNADDQETRVRLAEIQVKLAEVAVKEAEEALRRGPDMGQIQLAEAEVEAARATLEKLRGNLESMTIKATAPGTVLAVGAKDGDPVQQGALIARVGDMERMTLVGQVEAVDLDSLEPGQQIMVTSALLPLASFEGVVTGVGQQTSQSMDGYRGMYMGENVTFEVRGEVENLDGRLKSGMSVEMRIETSRKENVIVVPLLAVKEEGGQAYVLVVKDYQVELRPIQTGLVTNREVEVVSGLEEGEMIVTAPFGLIETLQDGDVVRIQGMPGMGGFGPGMGPGVVPGGVRRGRVVPGRAISVPLGLLTGGVAR</sequence>
<name>A0ABS4JQJ4_9FIRM</name>
<dbReference type="Gene3D" id="2.40.420.20">
    <property type="match status" value="1"/>
</dbReference>
<dbReference type="InterPro" id="IPR050465">
    <property type="entry name" value="UPF0194_transport"/>
</dbReference>
<proteinExistence type="inferred from homology"/>
<feature type="domain" description="Multidrug resistance protein MdtA-like C-terminal permuted SH3" evidence="5">
    <location>
        <begin position="451"/>
        <end position="506"/>
    </location>
</feature>
<evidence type="ECO:0000259" key="5">
    <source>
        <dbReference type="Pfam" id="PF25967"/>
    </source>
</evidence>
<dbReference type="RefSeq" id="WP_209464886.1">
    <property type="nucleotide sequence ID" value="NZ_JAGGLG010000001.1"/>
</dbReference>
<evidence type="ECO:0000256" key="2">
    <source>
        <dbReference type="ARBA" id="ARBA00009477"/>
    </source>
</evidence>
<evidence type="ECO:0000313" key="6">
    <source>
        <dbReference type="EMBL" id="MBP2016729.1"/>
    </source>
</evidence>
<reference evidence="6 7" key="1">
    <citation type="submission" date="2021-03" db="EMBL/GenBank/DDBJ databases">
        <title>Genomic Encyclopedia of Type Strains, Phase IV (KMG-IV): sequencing the most valuable type-strain genomes for metagenomic binning, comparative biology and taxonomic classification.</title>
        <authorList>
            <person name="Goeker M."/>
        </authorList>
    </citation>
    <scope>NUCLEOTIDE SEQUENCE [LARGE SCALE GENOMIC DNA]</scope>
    <source>
        <strain evidence="6 7">DSM 27138</strain>
    </source>
</reference>
<comment type="similarity">
    <text evidence="2">Belongs to the membrane fusion protein (MFP) (TC 8.A.1) family.</text>
</comment>
<organism evidence="6 7">
    <name type="scientific">Symbiobacterium terraclitae</name>
    <dbReference type="NCBI Taxonomy" id="557451"/>
    <lineage>
        <taxon>Bacteria</taxon>
        <taxon>Bacillati</taxon>
        <taxon>Bacillota</taxon>
        <taxon>Clostridia</taxon>
        <taxon>Eubacteriales</taxon>
        <taxon>Symbiobacteriaceae</taxon>
        <taxon>Symbiobacterium</taxon>
    </lineage>
</organism>
<evidence type="ECO:0000256" key="3">
    <source>
        <dbReference type="ARBA" id="ARBA00023054"/>
    </source>
</evidence>
<dbReference type="Proteomes" id="UP001519289">
    <property type="component" value="Unassembled WGS sequence"/>
</dbReference>
<dbReference type="PANTHER" id="PTHR32347">
    <property type="entry name" value="EFFLUX SYSTEM COMPONENT YKNX-RELATED"/>
    <property type="match status" value="1"/>
</dbReference>
<evidence type="ECO:0000256" key="1">
    <source>
        <dbReference type="ARBA" id="ARBA00004196"/>
    </source>
</evidence>
<protein>
    <submittedName>
        <fullName evidence="6">HlyD family secretion protein</fullName>
    </submittedName>
</protein>
<keyword evidence="3 4" id="KW-0175">Coiled coil</keyword>
<comment type="subcellular location">
    <subcellularLocation>
        <location evidence="1">Cell envelope</location>
    </subcellularLocation>
</comment>
<dbReference type="InterPro" id="IPR006143">
    <property type="entry name" value="RND_pump_MFP"/>
</dbReference>
<dbReference type="PANTHER" id="PTHR32347:SF29">
    <property type="entry name" value="UPF0194 MEMBRANE PROTEIN YBHG"/>
    <property type="match status" value="1"/>
</dbReference>
<feature type="coiled-coil region" evidence="4">
    <location>
        <begin position="104"/>
        <end position="240"/>
    </location>
</feature>
<keyword evidence="7" id="KW-1185">Reference proteome</keyword>
<dbReference type="Pfam" id="PF25967">
    <property type="entry name" value="RND-MFP_C"/>
    <property type="match status" value="1"/>
</dbReference>